<dbReference type="PRINTS" id="PR00811">
    <property type="entry name" value="BCTERIALGSPD"/>
</dbReference>
<feature type="chain" id="PRO_5045704381" evidence="9">
    <location>
        <begin position="23"/>
        <end position="626"/>
    </location>
</feature>
<evidence type="ECO:0000256" key="2">
    <source>
        <dbReference type="ARBA" id="ARBA00022448"/>
    </source>
</evidence>
<dbReference type="InterPro" id="IPR011990">
    <property type="entry name" value="TPR-like_helical_dom_sf"/>
</dbReference>
<evidence type="ECO:0000256" key="9">
    <source>
        <dbReference type="SAM" id="SignalP"/>
    </source>
</evidence>
<evidence type="ECO:0000313" key="11">
    <source>
        <dbReference type="EMBL" id="ANI84213.1"/>
    </source>
</evidence>
<keyword evidence="2 7" id="KW-0813">Transport</keyword>
<name>A0ABM6C0R0_9ENTR</name>
<accession>A0ABM6C0R0</accession>
<gene>
    <name evidence="11" type="ORF">AWR26_19415</name>
</gene>
<evidence type="ECO:0000256" key="7">
    <source>
        <dbReference type="RuleBase" id="RU004004"/>
    </source>
</evidence>
<organism evidence="11 12">
    <name type="scientific">Kosakonia oryzae</name>
    <dbReference type="NCBI Taxonomy" id="497725"/>
    <lineage>
        <taxon>Bacteria</taxon>
        <taxon>Pseudomonadati</taxon>
        <taxon>Pseudomonadota</taxon>
        <taxon>Gammaproteobacteria</taxon>
        <taxon>Enterobacterales</taxon>
        <taxon>Enterobacteriaceae</taxon>
        <taxon>Kosakonia</taxon>
    </lineage>
</organism>
<dbReference type="InterPro" id="IPR011662">
    <property type="entry name" value="Secretin/TonB_short_N"/>
</dbReference>
<dbReference type="Gene3D" id="1.25.40.10">
    <property type="entry name" value="Tetratricopeptide repeat domain"/>
    <property type="match status" value="1"/>
</dbReference>
<evidence type="ECO:0000256" key="6">
    <source>
        <dbReference type="RuleBase" id="RU004003"/>
    </source>
</evidence>
<feature type="compositionally biased region" description="Pro residues" evidence="8">
    <location>
        <begin position="597"/>
        <end position="607"/>
    </location>
</feature>
<evidence type="ECO:0000259" key="10">
    <source>
        <dbReference type="SMART" id="SM00965"/>
    </source>
</evidence>
<dbReference type="InterPro" id="IPR004846">
    <property type="entry name" value="T2SS/T3SS_dom"/>
</dbReference>
<comment type="similarity">
    <text evidence="6">Belongs to the bacterial secretin family.</text>
</comment>
<dbReference type="EMBL" id="CP014007">
    <property type="protein sequence ID" value="ANI84213.1"/>
    <property type="molecule type" value="Genomic_DNA"/>
</dbReference>
<proteinExistence type="inferred from homology"/>
<dbReference type="InterPro" id="IPR001775">
    <property type="entry name" value="GspD/PilQ"/>
</dbReference>
<feature type="signal peptide" evidence="9">
    <location>
        <begin position="1"/>
        <end position="22"/>
    </location>
</feature>
<keyword evidence="4" id="KW-0472">Membrane</keyword>
<dbReference type="PANTHER" id="PTHR30332">
    <property type="entry name" value="PROBABLE GENERAL SECRETION PATHWAY PROTEIN D"/>
    <property type="match status" value="1"/>
</dbReference>
<dbReference type="Gene3D" id="3.55.50.30">
    <property type="match status" value="1"/>
</dbReference>
<dbReference type="PANTHER" id="PTHR30332:SF17">
    <property type="entry name" value="TYPE IV PILIATION SYSTEM PROTEIN DR_0774-RELATED"/>
    <property type="match status" value="1"/>
</dbReference>
<feature type="domain" description="Secretin/TonB short N-terminal" evidence="10">
    <location>
        <begin position="207"/>
        <end position="258"/>
    </location>
</feature>
<dbReference type="SUPFAM" id="SSF48452">
    <property type="entry name" value="TPR-like"/>
    <property type="match status" value="1"/>
</dbReference>
<feature type="region of interest" description="Disordered" evidence="8">
    <location>
        <begin position="573"/>
        <end position="626"/>
    </location>
</feature>
<evidence type="ECO:0000256" key="4">
    <source>
        <dbReference type="ARBA" id="ARBA00023136"/>
    </source>
</evidence>
<sequence>MKQMKKNILSVACSLILLTGCASDRLPEPEKVNIGNIDSLVSEIQQIDNSIKTKPGDIELRTERQSMVTQLVNYYLLAANQAVARNDYLSATKFWRSALSYQPGNFSAQQGLKKIEGSRALDKLYQQAVVLYKTDPELALQKIQQVLEEDPNWPQAAEMRDHLMREIAVQNQPETKMNRELRKPVSFNFQKHKLMDIFASISKITGINIIYDKDVPETATASLIANDTTAENALNLLLLSNQLRKKILNSNTLLIYPATAQKEKTYRDTLVKTVFLGYAKAKDLNVALRNLIKIRDVHVDERTNSITFRGPRESVEKAEQLLMTLDRPEAEVTLGVEVLEINAKDEEILGINFPGQVGVGFNASEDSTNIPLNGFNQGNMFINLGASQGITANLQKVRSHARVLANPRIRVKNNKKAVIDIGERIPVLTSSISESFSQEQVEYQDVGLKLEVTPDISVDSTISMDVKFNLSTIGGAEHSKDGVAYYRTNNREATTVLSSQNGETQVLAGLIKESDSDEMTGLPGLSDLPLLGKLFGSNDNSTERTEVVLLITPTIERNIDLPGTHINTIEMGSEESQGESGYLPSAQQANDKKETFTPPPLMPPADFPPAGKLPAPTLAKSEGDAR</sequence>
<evidence type="ECO:0000256" key="3">
    <source>
        <dbReference type="ARBA" id="ARBA00022729"/>
    </source>
</evidence>
<dbReference type="InterPro" id="IPR005644">
    <property type="entry name" value="NolW-like"/>
</dbReference>
<dbReference type="SMART" id="SM00965">
    <property type="entry name" value="STN"/>
    <property type="match status" value="1"/>
</dbReference>
<evidence type="ECO:0000256" key="1">
    <source>
        <dbReference type="ARBA" id="ARBA00004370"/>
    </source>
</evidence>
<evidence type="ECO:0000256" key="5">
    <source>
        <dbReference type="ARBA" id="ARBA00023237"/>
    </source>
</evidence>
<dbReference type="Pfam" id="PF00263">
    <property type="entry name" value="Secretin"/>
    <property type="match status" value="1"/>
</dbReference>
<dbReference type="PRINTS" id="PR01032">
    <property type="entry name" value="PHAGEIV"/>
</dbReference>
<keyword evidence="5" id="KW-0998">Cell outer membrane</keyword>
<keyword evidence="12" id="KW-1185">Reference proteome</keyword>
<dbReference type="InterPro" id="IPR038591">
    <property type="entry name" value="NolW-like_sf"/>
</dbReference>
<dbReference type="Proteomes" id="UP000078227">
    <property type="component" value="Chromosome"/>
</dbReference>
<comment type="subcellular location">
    <subcellularLocation>
        <location evidence="7">Cell outer membrane</location>
    </subcellularLocation>
    <subcellularLocation>
        <location evidence="1">Membrane</location>
    </subcellularLocation>
</comment>
<dbReference type="PROSITE" id="PS51257">
    <property type="entry name" value="PROKAR_LIPOPROTEIN"/>
    <property type="match status" value="1"/>
</dbReference>
<keyword evidence="3 9" id="KW-0732">Signal</keyword>
<dbReference type="Pfam" id="PF03958">
    <property type="entry name" value="Secretin_N"/>
    <property type="match status" value="1"/>
</dbReference>
<evidence type="ECO:0000313" key="12">
    <source>
        <dbReference type="Proteomes" id="UP000078227"/>
    </source>
</evidence>
<reference evidence="11 12" key="1">
    <citation type="submission" date="2021-03" db="EMBL/GenBank/DDBJ databases">
        <authorList>
            <person name="Li Y."/>
            <person name="Li S."/>
            <person name="Chen M."/>
            <person name="Peng G."/>
            <person name="Tan Z."/>
            <person name="An Q."/>
        </authorList>
    </citation>
    <scope>NUCLEOTIDE SEQUENCE [LARGE SCALE GENOMIC DNA]</scope>
    <source>
        <strain evidence="11 12">Ola 51</strain>
    </source>
</reference>
<protein>
    <submittedName>
        <fullName evidence="11">Bacterial type II and III secretion system family protein</fullName>
    </submittedName>
</protein>
<dbReference type="Gene3D" id="3.30.1370.120">
    <property type="match status" value="1"/>
</dbReference>
<dbReference type="InterPro" id="IPR050810">
    <property type="entry name" value="Bact_Secretion_Sys_Channel"/>
</dbReference>
<evidence type="ECO:0000256" key="8">
    <source>
        <dbReference type="SAM" id="MobiDB-lite"/>
    </source>
</evidence>